<keyword evidence="2" id="KW-1185">Reference proteome</keyword>
<dbReference type="AlphaFoldDB" id="A0A7U2FF19"/>
<protein>
    <submittedName>
        <fullName evidence="1">Uncharacterized protein</fullName>
    </submittedName>
</protein>
<sequence>TVPDTCGCQSDPRNDIRVSSMMWLIMIMQCSHPYSPVLTSREPFKHQARAVSIWTPQVYADSRPQSSAEENGTGTRIISALMRAL</sequence>
<dbReference type="VEuPathDB" id="FungiDB:JI435_048240"/>
<reference evidence="2" key="1">
    <citation type="journal article" date="2021" name="BMC Genomics">
        <title>Chromosome-level genome assembly and manually-curated proteome of model necrotroph Parastagonospora nodorum Sn15 reveals a genome-wide trove of candidate effector homologs, and redundancy of virulence-related functions within an accessory chromosome.</title>
        <authorList>
            <person name="Bertazzoni S."/>
            <person name="Jones D.A.B."/>
            <person name="Phan H.T."/>
            <person name="Tan K.-C."/>
            <person name="Hane J.K."/>
        </authorList>
    </citation>
    <scope>NUCLEOTIDE SEQUENCE [LARGE SCALE GENOMIC DNA]</scope>
    <source>
        <strain evidence="2">SN15 / ATCC MYA-4574 / FGSC 10173)</strain>
    </source>
</reference>
<organism evidence="1 2">
    <name type="scientific">Phaeosphaeria nodorum (strain SN15 / ATCC MYA-4574 / FGSC 10173)</name>
    <name type="common">Glume blotch fungus</name>
    <name type="synonym">Parastagonospora nodorum</name>
    <dbReference type="NCBI Taxonomy" id="321614"/>
    <lineage>
        <taxon>Eukaryota</taxon>
        <taxon>Fungi</taxon>
        <taxon>Dikarya</taxon>
        <taxon>Ascomycota</taxon>
        <taxon>Pezizomycotina</taxon>
        <taxon>Dothideomycetes</taxon>
        <taxon>Pleosporomycetidae</taxon>
        <taxon>Pleosporales</taxon>
        <taxon>Pleosporineae</taxon>
        <taxon>Phaeosphaeriaceae</taxon>
        <taxon>Parastagonospora</taxon>
    </lineage>
</organism>
<dbReference type="EMBL" id="CP069035">
    <property type="protein sequence ID" value="QRD01840.1"/>
    <property type="molecule type" value="Genomic_DNA"/>
</dbReference>
<evidence type="ECO:0000313" key="2">
    <source>
        <dbReference type="Proteomes" id="UP000663193"/>
    </source>
</evidence>
<gene>
    <name evidence="1" type="ORF">JI435_048240</name>
</gene>
<dbReference type="Proteomes" id="UP000663193">
    <property type="component" value="Chromosome 13"/>
</dbReference>
<evidence type="ECO:0000313" key="1">
    <source>
        <dbReference type="EMBL" id="QRD01840.1"/>
    </source>
</evidence>
<name>A0A7U2FF19_PHANO</name>
<proteinExistence type="predicted"/>
<accession>A0A7U2FF19</accession>
<feature type="non-terminal residue" evidence="1">
    <location>
        <position position="85"/>
    </location>
</feature>